<dbReference type="InterPro" id="IPR033134">
    <property type="entry name" value="Asp/Glu_racemase_AS_2"/>
</dbReference>
<reference evidence="6" key="1">
    <citation type="submission" date="2015-05" db="EMBL/GenBank/DDBJ databases">
        <authorList>
            <person name="Wang D.B."/>
            <person name="Wang M."/>
        </authorList>
    </citation>
    <scope>NUCLEOTIDE SEQUENCE</scope>
    <source>
        <strain evidence="6">36-1</strain>
    </source>
</reference>
<reference evidence="6 8" key="2">
    <citation type="journal article" date="2016" name="Front. Microbiol.">
        <title>Genome and transcriptome sequences reveal the specific parasitism of the nematophagous Purpureocillium lilacinum 36-1.</title>
        <authorList>
            <person name="Xie J."/>
            <person name="Li S."/>
            <person name="Mo C."/>
            <person name="Xiao X."/>
            <person name="Peng D."/>
            <person name="Wang G."/>
            <person name="Xiao Y."/>
        </authorList>
    </citation>
    <scope>NUCLEOTIDE SEQUENCE [LARGE SCALE GENOMIC DNA]</scope>
    <source>
        <strain evidence="6 8">36-1</strain>
    </source>
</reference>
<dbReference type="GeneID" id="28893325"/>
<evidence type="ECO:0000313" key="3">
    <source>
        <dbReference type="EMBL" id="KAK4078852.1"/>
    </source>
</evidence>
<evidence type="ECO:0000313" key="7">
    <source>
        <dbReference type="Proteomes" id="UP000078240"/>
    </source>
</evidence>
<accession>A0A179GLI2</accession>
<dbReference type="Pfam" id="PF01177">
    <property type="entry name" value="Asp_Glu_race"/>
    <property type="match status" value="1"/>
</dbReference>
<proteinExistence type="inferred from homology"/>
<sequence>MKTIGIVGGIAWPSTMVYYRVLNEYFTEKTNSNGLHTPNIVITQTDFALLEQAQNDGRWDDVGRLLAAEGEKLRAAGADFFLLACNTVHTADADIANNVGIPMLHIVDAAARKVIDQGHNVVGVLGSRYTMTGTYFVGRLEQKYGLKVLVAEGEHQSNVHNALYQELARNVFRPETRDKFRSAIDDLIMRGAEVIILGCTEFGILVQASDSRVPIIDTSITHAQAAVDFALTEGDLRSEGNFLVF</sequence>
<protein>
    <submittedName>
        <fullName evidence="5">Aspartate racemase</fullName>
    </submittedName>
</protein>
<dbReference type="SUPFAM" id="SSF53681">
    <property type="entry name" value="Aspartate/glutamate racemase"/>
    <property type="match status" value="2"/>
</dbReference>
<dbReference type="Proteomes" id="UP000078240">
    <property type="component" value="Unassembled WGS sequence"/>
</dbReference>
<evidence type="ECO:0000313" key="5">
    <source>
        <dbReference type="EMBL" id="OAQ78211.1"/>
    </source>
</evidence>
<dbReference type="EMBL" id="JAWRVI010000079">
    <property type="protein sequence ID" value="KAK4078852.1"/>
    <property type="molecule type" value="Genomic_DNA"/>
</dbReference>
<dbReference type="Proteomes" id="UP000078340">
    <property type="component" value="Unassembled WGS sequence"/>
</dbReference>
<dbReference type="Gene3D" id="3.40.50.1860">
    <property type="match status" value="2"/>
</dbReference>
<dbReference type="EMBL" id="LSBI01000024">
    <property type="protein sequence ID" value="OAQ65674.1"/>
    <property type="molecule type" value="Genomic_DNA"/>
</dbReference>
<dbReference type="AlphaFoldDB" id="A0A179GLI2"/>
<reference evidence="5 7" key="3">
    <citation type="submission" date="2016-01" db="EMBL/GenBank/DDBJ databases">
        <title>Biosynthesis of antibiotic leucinostatins and their inhibition on Phytophthora in bio-control Purpureocillium lilacinum.</title>
        <authorList>
            <person name="Wang G."/>
            <person name="Liu Z."/>
            <person name="Lin R."/>
            <person name="Li E."/>
            <person name="Mao Z."/>
            <person name="Ling J."/>
            <person name="Yin W."/>
            <person name="Xie B."/>
        </authorList>
    </citation>
    <scope>NUCLEOTIDE SEQUENCE [LARGE SCALE GENOMIC DNA]</scope>
    <source>
        <strain evidence="5">PLBJ-1</strain>
        <strain evidence="4">PLFJ-1</strain>
    </source>
</reference>
<dbReference type="PANTHER" id="PTHR21198:SF7">
    <property type="entry name" value="ASPARTATE-GLUTAMATE RACEMASE FAMILY"/>
    <property type="match status" value="1"/>
</dbReference>
<dbReference type="Proteomes" id="UP001287286">
    <property type="component" value="Unassembled WGS sequence"/>
</dbReference>
<comment type="caution">
    <text evidence="5">The sequence shown here is derived from an EMBL/GenBank/DDBJ whole genome shotgun (WGS) entry which is preliminary data.</text>
</comment>
<dbReference type="GO" id="GO:0047661">
    <property type="term" value="F:amino-acid racemase activity"/>
    <property type="evidence" value="ECO:0007669"/>
    <property type="project" value="InterPro"/>
</dbReference>
<evidence type="ECO:0000313" key="8">
    <source>
        <dbReference type="Proteomes" id="UP000245956"/>
    </source>
</evidence>
<evidence type="ECO:0000256" key="2">
    <source>
        <dbReference type="ARBA" id="ARBA00023235"/>
    </source>
</evidence>
<gene>
    <name evidence="6" type="ORF">PCL_03216</name>
    <name evidence="3" type="ORF">Purlil1_11860</name>
    <name evidence="5" type="ORF">VFPBJ_06330</name>
    <name evidence="4" type="ORF">VFPFJ_11209</name>
</gene>
<keyword evidence="9" id="KW-1185">Reference proteome</keyword>
<evidence type="ECO:0000256" key="1">
    <source>
        <dbReference type="ARBA" id="ARBA00007847"/>
    </source>
</evidence>
<evidence type="ECO:0000313" key="9">
    <source>
        <dbReference type="Proteomes" id="UP001287286"/>
    </source>
</evidence>
<reference evidence="3" key="4">
    <citation type="submission" date="2023-11" db="EMBL/GenBank/DDBJ databases">
        <authorList>
            <person name="Beijen E."/>
            <person name="Ohm R.A."/>
        </authorList>
    </citation>
    <scope>NUCLEOTIDE SEQUENCE</scope>
    <source>
        <strain evidence="3">CBS 150709</strain>
    </source>
</reference>
<evidence type="ECO:0000313" key="6">
    <source>
        <dbReference type="EMBL" id="PWI76022.1"/>
    </source>
</evidence>
<dbReference type="OMA" id="NGQHEAN"/>
<reference evidence="3 9" key="5">
    <citation type="journal article" date="2024" name="Microbiol. Resour. Announc.">
        <title>Genome annotations for the ascomycete fungi Trichoderma harzianum, Trichoderma aggressivum, and Purpureocillium lilacinum.</title>
        <authorList>
            <person name="Beijen E.P.W."/>
            <person name="Ohm R.A."/>
        </authorList>
    </citation>
    <scope>NUCLEOTIDE SEQUENCE [LARGE SCALE GENOMIC DNA]</scope>
    <source>
        <strain evidence="3 9">CBS 150709</strain>
    </source>
</reference>
<evidence type="ECO:0000313" key="4">
    <source>
        <dbReference type="EMBL" id="OAQ65674.1"/>
    </source>
</evidence>
<dbReference type="PROSITE" id="PS00924">
    <property type="entry name" value="ASP_GLU_RACEMASE_2"/>
    <property type="match status" value="1"/>
</dbReference>
<dbReference type="NCBIfam" id="TIGR00035">
    <property type="entry name" value="asp_race"/>
    <property type="match status" value="1"/>
</dbReference>
<name>A0A179GLI2_PURLI</name>
<organism evidence="5 7">
    <name type="scientific">Purpureocillium lilacinum</name>
    <name type="common">Paecilomyces lilacinus</name>
    <dbReference type="NCBI Taxonomy" id="33203"/>
    <lineage>
        <taxon>Eukaryota</taxon>
        <taxon>Fungi</taxon>
        <taxon>Dikarya</taxon>
        <taxon>Ascomycota</taxon>
        <taxon>Pezizomycotina</taxon>
        <taxon>Sordariomycetes</taxon>
        <taxon>Hypocreomycetidae</taxon>
        <taxon>Hypocreales</taxon>
        <taxon>Ophiocordycipitaceae</taxon>
        <taxon>Purpureocillium</taxon>
    </lineage>
</organism>
<dbReference type="KEGG" id="plj:28893325"/>
<dbReference type="EMBL" id="LSBH01000005">
    <property type="protein sequence ID" value="OAQ78211.1"/>
    <property type="molecule type" value="Genomic_DNA"/>
</dbReference>
<dbReference type="PANTHER" id="PTHR21198">
    <property type="entry name" value="GLUTAMATE RACEMASE"/>
    <property type="match status" value="1"/>
</dbReference>
<keyword evidence="2" id="KW-0413">Isomerase</keyword>
<dbReference type="InterPro" id="IPR001920">
    <property type="entry name" value="Asp/Glu_race"/>
</dbReference>
<comment type="similarity">
    <text evidence="1">Belongs to the aspartate/glutamate racemases family.</text>
</comment>
<dbReference type="Proteomes" id="UP000245956">
    <property type="component" value="Unassembled WGS sequence"/>
</dbReference>
<dbReference type="EMBL" id="LCWV01000001">
    <property type="protein sequence ID" value="PWI76022.1"/>
    <property type="molecule type" value="Genomic_DNA"/>
</dbReference>
<dbReference type="InterPro" id="IPR015942">
    <property type="entry name" value="Asp/Glu/hydantoin_racemase"/>
</dbReference>
<dbReference type="InterPro" id="IPR004380">
    <property type="entry name" value="Asp_race"/>
</dbReference>